<dbReference type="HAMAP" id="MF_01014">
    <property type="entry name" value="HisA"/>
    <property type="match status" value="1"/>
</dbReference>
<sequence>MILLPAIDIRNGKCVRLVQGDYNREKIYSDSPTEIAKRWINKGAKALHIVDLDGARTGNSINRPVIKLIAQQASIPIQVGGGIRTMNNIEDYIDAGVNRVIIGTAAINDLNFLKQAVTRFGETIAVSVDARNGYVATDGWTDTSTVKALDLIKKLRQIGVKTIVYTDILKDGMLKGPNFKELQTINEATSINVIASGGVSSKQDVEKLQASKLYGAIIGKALYDGRLSFESLVGENA</sequence>
<dbReference type="InterPro" id="IPR023016">
    <property type="entry name" value="HisA/PriA"/>
</dbReference>
<dbReference type="CDD" id="cd04732">
    <property type="entry name" value="HisA"/>
    <property type="match status" value="1"/>
</dbReference>
<evidence type="ECO:0000256" key="11">
    <source>
        <dbReference type="ARBA" id="ARBA00030547"/>
    </source>
</evidence>
<dbReference type="Pfam" id="PF00977">
    <property type="entry name" value="His_biosynth"/>
    <property type="match status" value="1"/>
</dbReference>
<evidence type="ECO:0000256" key="1">
    <source>
        <dbReference type="ARBA" id="ARBA00000901"/>
    </source>
</evidence>
<evidence type="ECO:0000256" key="4">
    <source>
        <dbReference type="ARBA" id="ARBA00009667"/>
    </source>
</evidence>
<evidence type="ECO:0000256" key="2">
    <source>
        <dbReference type="ARBA" id="ARBA00004496"/>
    </source>
</evidence>
<comment type="caution">
    <text evidence="15">The sequence shown here is derived from an EMBL/GenBank/DDBJ whole genome shotgun (WGS) entry which is preliminary data.</text>
</comment>
<dbReference type="EMBL" id="JAGIKX010000006">
    <property type="protein sequence ID" value="MBP2257249.1"/>
    <property type="molecule type" value="Genomic_DNA"/>
</dbReference>
<keyword evidence="10 12" id="KW-0413">Isomerase</keyword>
<dbReference type="SUPFAM" id="SSF51366">
    <property type="entry name" value="Ribulose-phoshate binding barrel"/>
    <property type="match status" value="1"/>
</dbReference>
<keyword evidence="8 12" id="KW-0028">Amino-acid biosynthesis</keyword>
<comment type="catalytic activity">
    <reaction evidence="1 12 14">
        <text>1-(5-phospho-beta-D-ribosyl)-5-[(5-phospho-beta-D-ribosylamino)methylideneamino]imidazole-4-carboxamide = 5-[(5-phospho-1-deoxy-D-ribulos-1-ylimino)methylamino]-1-(5-phospho-beta-D-ribosyl)imidazole-4-carboxamide</text>
        <dbReference type="Rhea" id="RHEA:15469"/>
        <dbReference type="ChEBI" id="CHEBI:58435"/>
        <dbReference type="ChEBI" id="CHEBI:58525"/>
        <dbReference type="EC" id="5.3.1.16"/>
    </reaction>
</comment>
<dbReference type="InterPro" id="IPR006062">
    <property type="entry name" value="His_biosynth"/>
</dbReference>
<accession>A0ABS4S6W4</accession>
<feature type="active site" description="Proton acceptor" evidence="12">
    <location>
        <position position="8"/>
    </location>
</feature>
<evidence type="ECO:0000313" key="15">
    <source>
        <dbReference type="EMBL" id="MBP2257249.1"/>
    </source>
</evidence>
<dbReference type="InterPro" id="IPR011060">
    <property type="entry name" value="RibuloseP-bd_barrel"/>
</dbReference>
<evidence type="ECO:0000256" key="12">
    <source>
        <dbReference type="HAMAP-Rule" id="MF_01014"/>
    </source>
</evidence>
<dbReference type="PANTHER" id="PTHR43090:SF2">
    <property type="entry name" value="1-(5-PHOSPHORIBOSYL)-5-[(5-PHOSPHORIBOSYLAMINO)METHYLIDENEAMINO] IMIDAZOLE-4-CARBOXAMIDE ISOMERASE"/>
    <property type="match status" value="1"/>
</dbReference>
<evidence type="ECO:0000256" key="7">
    <source>
        <dbReference type="ARBA" id="ARBA00022490"/>
    </source>
</evidence>
<dbReference type="Proteomes" id="UP001519294">
    <property type="component" value="Unassembled WGS sequence"/>
</dbReference>
<proteinExistence type="inferred from homology"/>
<name>A0ABS4S6W4_9BACI</name>
<evidence type="ECO:0000256" key="10">
    <source>
        <dbReference type="ARBA" id="ARBA00023235"/>
    </source>
</evidence>
<gene>
    <name evidence="12" type="primary">hisA</name>
    <name evidence="15" type="ORF">J2Z81_001197</name>
</gene>
<evidence type="ECO:0000256" key="13">
    <source>
        <dbReference type="RuleBase" id="RU003657"/>
    </source>
</evidence>
<keyword evidence="16" id="KW-1185">Reference proteome</keyword>
<evidence type="ECO:0000256" key="9">
    <source>
        <dbReference type="ARBA" id="ARBA00023102"/>
    </source>
</evidence>
<dbReference type="PANTHER" id="PTHR43090">
    <property type="entry name" value="1-(5-PHOSPHORIBOSYL)-5-[(5-PHOSPHORIBOSYLAMINO)METHYLIDENEAMINO] IMIDAZOLE-4-CARBOXAMIDE ISOMERASE"/>
    <property type="match status" value="1"/>
</dbReference>
<evidence type="ECO:0000256" key="3">
    <source>
        <dbReference type="ARBA" id="ARBA00005133"/>
    </source>
</evidence>
<comment type="pathway">
    <text evidence="3 12 14">Amino-acid biosynthesis; L-histidine biosynthesis; L-histidine from 5-phospho-alpha-D-ribose 1-diphosphate: step 4/9.</text>
</comment>
<dbReference type="NCBIfam" id="TIGR00007">
    <property type="entry name" value="1-(5-phosphoribosyl)-5-[(5-phosphoribosylamino)methylideneamino]imidazole-4-carboxamide isomerase"/>
    <property type="match status" value="1"/>
</dbReference>
<organism evidence="15 16">
    <name type="scientific">Virgibacillus alimentarius</name>
    <dbReference type="NCBI Taxonomy" id="698769"/>
    <lineage>
        <taxon>Bacteria</taxon>
        <taxon>Bacillati</taxon>
        <taxon>Bacillota</taxon>
        <taxon>Bacilli</taxon>
        <taxon>Bacillales</taxon>
        <taxon>Bacillaceae</taxon>
        <taxon>Virgibacillus</taxon>
    </lineage>
</organism>
<feature type="active site" description="Proton donor" evidence="12">
    <location>
        <position position="129"/>
    </location>
</feature>
<evidence type="ECO:0000256" key="8">
    <source>
        <dbReference type="ARBA" id="ARBA00022605"/>
    </source>
</evidence>
<evidence type="ECO:0000313" key="16">
    <source>
        <dbReference type="Proteomes" id="UP001519294"/>
    </source>
</evidence>
<evidence type="ECO:0000256" key="6">
    <source>
        <dbReference type="ARBA" id="ARBA00018464"/>
    </source>
</evidence>
<evidence type="ECO:0000256" key="5">
    <source>
        <dbReference type="ARBA" id="ARBA00012550"/>
    </source>
</evidence>
<dbReference type="InterPro" id="IPR006063">
    <property type="entry name" value="HisA_bact_arch"/>
</dbReference>
<keyword evidence="7 12" id="KW-0963">Cytoplasm</keyword>
<dbReference type="GO" id="GO:0003949">
    <property type="term" value="F:1-(5-phosphoribosyl)-5-[(5-phosphoribosylamino)methylideneamino]imidazole-4-carboxamide isomerase activity"/>
    <property type="evidence" value="ECO:0007669"/>
    <property type="project" value="UniProtKB-EC"/>
</dbReference>
<comment type="subcellular location">
    <subcellularLocation>
        <location evidence="2 12 14">Cytoplasm</location>
    </subcellularLocation>
</comment>
<reference evidence="15 16" key="1">
    <citation type="submission" date="2021-03" db="EMBL/GenBank/DDBJ databases">
        <title>Genomic Encyclopedia of Type Strains, Phase IV (KMG-IV): sequencing the most valuable type-strain genomes for metagenomic binning, comparative biology and taxonomic classification.</title>
        <authorList>
            <person name="Goeker M."/>
        </authorList>
    </citation>
    <scope>NUCLEOTIDE SEQUENCE [LARGE SCALE GENOMIC DNA]</scope>
    <source>
        <strain evidence="15 16">DSM 25790</strain>
    </source>
</reference>
<dbReference type="EC" id="5.3.1.16" evidence="5 12"/>
<dbReference type="RefSeq" id="WP_029269637.1">
    <property type="nucleotide sequence ID" value="NZ_JAGIKX010000006.1"/>
</dbReference>
<dbReference type="InterPro" id="IPR044524">
    <property type="entry name" value="Isoase_HisA-like"/>
</dbReference>
<protein>
    <recommendedName>
        <fullName evidence="6 12">1-(5-phosphoribosyl)-5-[(5-phosphoribosylamino)methylideneamino] imidazole-4-carboxamide isomerase</fullName>
        <ecNumber evidence="5 12">5.3.1.16</ecNumber>
    </recommendedName>
    <alternativeName>
        <fullName evidence="11 12">Phosphoribosylformimino-5-aminoimidazole carboxamide ribotide isomerase</fullName>
    </alternativeName>
</protein>
<comment type="similarity">
    <text evidence="4 12 13">Belongs to the HisA/HisF family.</text>
</comment>
<keyword evidence="9 12" id="KW-0368">Histidine biosynthesis</keyword>
<dbReference type="Gene3D" id="3.20.20.70">
    <property type="entry name" value="Aldolase class I"/>
    <property type="match status" value="1"/>
</dbReference>
<dbReference type="InterPro" id="IPR013785">
    <property type="entry name" value="Aldolase_TIM"/>
</dbReference>
<evidence type="ECO:0000256" key="14">
    <source>
        <dbReference type="RuleBase" id="RU003658"/>
    </source>
</evidence>